<evidence type="ECO:0000313" key="7">
    <source>
        <dbReference type="EMBL" id="MFM2486298.1"/>
    </source>
</evidence>
<dbReference type="InterPro" id="IPR010192">
    <property type="entry name" value="MenE"/>
</dbReference>
<dbReference type="InterPro" id="IPR042099">
    <property type="entry name" value="ANL_N_sf"/>
</dbReference>
<dbReference type="InterPro" id="IPR000873">
    <property type="entry name" value="AMP-dep_synth/lig_dom"/>
</dbReference>
<dbReference type="SUPFAM" id="SSF56801">
    <property type="entry name" value="Acetyl-CoA synthetase-like"/>
    <property type="match status" value="1"/>
</dbReference>
<dbReference type="Pfam" id="PF13193">
    <property type="entry name" value="AMP-binding_C"/>
    <property type="match status" value="1"/>
</dbReference>
<feature type="domain" description="AMP-dependent synthetase/ligase" evidence="5">
    <location>
        <begin position="11"/>
        <end position="323"/>
    </location>
</feature>
<name>A0ABW9G9L9_9GAMM</name>
<dbReference type="RefSeq" id="WP_408624583.1">
    <property type="nucleotide sequence ID" value="NZ_JBEQCT010000007.1"/>
</dbReference>
<keyword evidence="3" id="KW-0547">Nucleotide-binding</keyword>
<dbReference type="EC" id="6.2.1.26" evidence="7"/>
<dbReference type="CDD" id="cd17630">
    <property type="entry name" value="OSB_MenE-like"/>
    <property type="match status" value="1"/>
</dbReference>
<dbReference type="GO" id="GO:0008756">
    <property type="term" value="F:o-succinylbenzoate-CoA ligase activity"/>
    <property type="evidence" value="ECO:0007669"/>
    <property type="project" value="UniProtKB-EC"/>
</dbReference>
<reference evidence="7 8" key="1">
    <citation type="journal article" date="2013" name="Int. J. Syst. Evol. Microbiol.">
        <title>Celerinatantimonas yamalensis sp. nov., a cold-adapted diazotrophic bacterium from a cold permafrost brine.</title>
        <authorList>
            <person name="Shcherbakova V."/>
            <person name="Chuvilskaya N."/>
            <person name="Rivkina E."/>
            <person name="Demidov N."/>
            <person name="Uchaeva V."/>
            <person name="Suetin S."/>
            <person name="Suzina N."/>
            <person name="Gilichinsky D."/>
        </authorList>
    </citation>
    <scope>NUCLEOTIDE SEQUENCE [LARGE SCALE GENOMIC DNA]</scope>
    <source>
        <strain evidence="7 8">C7</strain>
    </source>
</reference>
<dbReference type="Gene3D" id="3.30.300.30">
    <property type="match status" value="1"/>
</dbReference>
<dbReference type="Pfam" id="PF00501">
    <property type="entry name" value="AMP-binding"/>
    <property type="match status" value="1"/>
</dbReference>
<dbReference type="PANTHER" id="PTHR43201">
    <property type="entry name" value="ACYL-COA SYNTHETASE"/>
    <property type="match status" value="1"/>
</dbReference>
<keyword evidence="2 7" id="KW-0436">Ligase</keyword>
<protein>
    <submittedName>
        <fullName evidence="7">O-succinylbenzoate--CoA ligase</fullName>
        <ecNumber evidence="7">6.2.1.26</ecNumber>
    </submittedName>
</protein>
<comment type="caution">
    <text evidence="7">The sequence shown here is derived from an EMBL/GenBank/DDBJ whole genome shotgun (WGS) entry which is preliminary data.</text>
</comment>
<accession>A0ABW9G9L9</accession>
<evidence type="ECO:0000256" key="4">
    <source>
        <dbReference type="ARBA" id="ARBA00022840"/>
    </source>
</evidence>
<keyword evidence="4" id="KW-0067">ATP-binding</keyword>
<dbReference type="InterPro" id="IPR025110">
    <property type="entry name" value="AMP-bd_C"/>
</dbReference>
<dbReference type="PANTHER" id="PTHR43201:SF32">
    <property type="entry name" value="2-SUCCINYLBENZOATE--COA LIGASE, CHLOROPLASTIC_PEROXISOMAL"/>
    <property type="match status" value="1"/>
</dbReference>
<dbReference type="Proteomes" id="UP001629953">
    <property type="component" value="Unassembled WGS sequence"/>
</dbReference>
<sequence>MSSTPSPLLTQLQQRPNAPFIFLPTQVLSYQDVANRVSSLINQLEQHSLPQGSRIGWVSTTPLHGILLQLACLHGGWVYCAISPHLRAEQYQSALKTLALDAIISPTQIPHVTAIDINWESATNQPSIPSSLPLARWVDLVLTSGSSGQPKAVIHSWQNLYFSALGSNQLIPITPADCWLASLPLFHVGGQALIWRALLAGASIAISSPILANDLTQYPISHLSLVPTQLYRLLNTREFSHRHLRLRHILVGGGPCNEQQLKRCDQRGFIAYMSYGSSEMSSQVSTRRVGEGRGAGQLLAYRQLRLQDGEILLRGETLSPGYFNAGRIQSLLDSDGWFHSGDCGQWQGEQLVVLGRRDHRFICGGENIHPEEIEMALLNHPEVTAAIVIAQPDAEYGMRPVAFIQSNTTIGLTQLEVFLQPKLSAFKRPVRYFTLPQQAGLKVQRQTLINILNQPTDCSIAEIL</sequence>
<evidence type="ECO:0000256" key="3">
    <source>
        <dbReference type="ARBA" id="ARBA00022741"/>
    </source>
</evidence>
<gene>
    <name evidence="7" type="primary">menE</name>
    <name evidence="7" type="ORF">ABUE30_14710</name>
</gene>
<proteinExistence type="predicted"/>
<evidence type="ECO:0000259" key="6">
    <source>
        <dbReference type="Pfam" id="PF13193"/>
    </source>
</evidence>
<keyword evidence="1" id="KW-0474">Menaquinone biosynthesis</keyword>
<organism evidence="7 8">
    <name type="scientific">Celerinatantimonas yamalensis</name>
    <dbReference type="NCBI Taxonomy" id="559956"/>
    <lineage>
        <taxon>Bacteria</taxon>
        <taxon>Pseudomonadati</taxon>
        <taxon>Pseudomonadota</taxon>
        <taxon>Gammaproteobacteria</taxon>
        <taxon>Celerinatantimonadaceae</taxon>
        <taxon>Celerinatantimonas</taxon>
    </lineage>
</organism>
<feature type="domain" description="AMP-binding enzyme C-terminal" evidence="6">
    <location>
        <begin position="372"/>
        <end position="430"/>
    </location>
</feature>
<dbReference type="NCBIfam" id="TIGR01923">
    <property type="entry name" value="menE"/>
    <property type="match status" value="1"/>
</dbReference>
<dbReference type="InterPro" id="IPR045851">
    <property type="entry name" value="AMP-bd_C_sf"/>
</dbReference>
<evidence type="ECO:0000259" key="5">
    <source>
        <dbReference type="Pfam" id="PF00501"/>
    </source>
</evidence>
<evidence type="ECO:0000256" key="2">
    <source>
        <dbReference type="ARBA" id="ARBA00022598"/>
    </source>
</evidence>
<evidence type="ECO:0000256" key="1">
    <source>
        <dbReference type="ARBA" id="ARBA00022428"/>
    </source>
</evidence>
<evidence type="ECO:0000313" key="8">
    <source>
        <dbReference type="Proteomes" id="UP001629953"/>
    </source>
</evidence>
<keyword evidence="8" id="KW-1185">Reference proteome</keyword>
<dbReference type="Gene3D" id="3.40.50.12780">
    <property type="entry name" value="N-terminal domain of ligase-like"/>
    <property type="match status" value="1"/>
</dbReference>
<dbReference type="EMBL" id="JBEQCT010000007">
    <property type="protein sequence ID" value="MFM2486298.1"/>
    <property type="molecule type" value="Genomic_DNA"/>
</dbReference>